<sequence length="251" mass="28334">MSVCKFRERQPCKNIARDYNLVPAFLGKDKEKERRRGARSPRHHQDGGVGRVEAARHKREKRKNKAAAAGGAKRGKEDGLNREFADIEHLPGFELLSDGEKVLCSSLNLSPKHFVTVKTIIIKDDLPKRQGIPSKSRLPSYLDKVLKKWILNFLTESRMVCSREELASSWVLDGNLQHLTSLQRPLVLDEQLFGSTCSKLSEGLLQPMADHQPAQSTELNLARGDHWPEFKAQLQLIPAVYSIFPSAMESE</sequence>
<feature type="region of interest" description="Disordered" evidence="1">
    <location>
        <begin position="28"/>
        <end position="77"/>
    </location>
</feature>
<dbReference type="InterPro" id="IPR036388">
    <property type="entry name" value="WH-like_DNA-bd_sf"/>
</dbReference>
<keyword evidence="3" id="KW-1185">Reference proteome</keyword>
<comment type="caution">
    <text evidence="2">The sequence shown here is derived from an EMBL/GenBank/DDBJ whole genome shotgun (WGS) entry which is preliminary data.</text>
</comment>
<dbReference type="Proteomes" id="UP001214576">
    <property type="component" value="Unassembled WGS sequence"/>
</dbReference>
<dbReference type="FunFam" id="1.10.10.10:FF:000185">
    <property type="entry name" value="Transcriptional adapter"/>
    <property type="match status" value="1"/>
</dbReference>
<reference evidence="2" key="1">
    <citation type="submission" date="2022-03" db="EMBL/GenBank/DDBJ databases">
        <title>Genomic analyses of argali, domestic sheep and their hybrids provide insights into chromosomal evolution, heterosis and genetic basis of agronomic traits.</title>
        <authorList>
            <person name="Li M."/>
        </authorList>
    </citation>
    <scope>NUCLEOTIDE SEQUENCE</scope>
    <source>
        <strain evidence="2">CAU-MHL-2022a</strain>
        <tissue evidence="2">Skin</tissue>
    </source>
</reference>
<dbReference type="AlphaFoldDB" id="A0AAD4TVS6"/>
<evidence type="ECO:0000313" key="3">
    <source>
        <dbReference type="Proteomes" id="UP001214576"/>
    </source>
</evidence>
<dbReference type="EMBL" id="JAKZEL010000018">
    <property type="protein sequence ID" value="KAI4535413.1"/>
    <property type="molecule type" value="Genomic_DNA"/>
</dbReference>
<gene>
    <name evidence="2" type="ORF">MG293_014639</name>
</gene>
<name>A0AAD4TVS6_OVIAM</name>
<dbReference type="Gene3D" id="1.10.10.10">
    <property type="entry name" value="Winged helix-like DNA-binding domain superfamily/Winged helix DNA-binding domain"/>
    <property type="match status" value="1"/>
</dbReference>
<organism evidence="2 3">
    <name type="scientific">Ovis ammon polii</name>
    <dbReference type="NCBI Taxonomy" id="230172"/>
    <lineage>
        <taxon>Eukaryota</taxon>
        <taxon>Metazoa</taxon>
        <taxon>Chordata</taxon>
        <taxon>Craniata</taxon>
        <taxon>Vertebrata</taxon>
        <taxon>Euteleostomi</taxon>
        <taxon>Mammalia</taxon>
        <taxon>Eutheria</taxon>
        <taxon>Laurasiatheria</taxon>
        <taxon>Artiodactyla</taxon>
        <taxon>Ruminantia</taxon>
        <taxon>Pecora</taxon>
        <taxon>Bovidae</taxon>
        <taxon>Caprinae</taxon>
        <taxon>Ovis</taxon>
    </lineage>
</organism>
<evidence type="ECO:0000313" key="2">
    <source>
        <dbReference type="EMBL" id="KAI4535413.1"/>
    </source>
</evidence>
<dbReference type="InterPro" id="IPR009057">
    <property type="entry name" value="Homeodomain-like_sf"/>
</dbReference>
<dbReference type="SUPFAM" id="SSF46689">
    <property type="entry name" value="Homeodomain-like"/>
    <property type="match status" value="1"/>
</dbReference>
<protein>
    <submittedName>
        <fullName evidence="2">Uncharacterized protein</fullName>
    </submittedName>
</protein>
<proteinExistence type="predicted"/>
<evidence type="ECO:0000256" key="1">
    <source>
        <dbReference type="SAM" id="MobiDB-lite"/>
    </source>
</evidence>
<accession>A0AAD4TVS6</accession>
<feature type="compositionally biased region" description="Basic residues" evidence="1">
    <location>
        <begin position="56"/>
        <end position="65"/>
    </location>
</feature>